<dbReference type="Proteomes" id="UP000014617">
    <property type="component" value="Unassembled WGS sequence"/>
</dbReference>
<dbReference type="AlphaFoldDB" id="S3JFD1"/>
<dbReference type="Gene3D" id="3.90.550.10">
    <property type="entry name" value="Spore Coat Polysaccharide Biosynthesis Protein SpsA, Chain A"/>
    <property type="match status" value="1"/>
</dbReference>
<evidence type="ECO:0000313" key="1">
    <source>
        <dbReference type="EMBL" id="EPF23156.1"/>
    </source>
</evidence>
<protein>
    <recommendedName>
        <fullName evidence="3">Methionine synthase</fullName>
    </recommendedName>
</protein>
<evidence type="ECO:0008006" key="3">
    <source>
        <dbReference type="Google" id="ProtNLM"/>
    </source>
</evidence>
<dbReference type="EMBL" id="ASZQ01000156">
    <property type="protein sequence ID" value="EPF23156.1"/>
    <property type="molecule type" value="Genomic_DNA"/>
</dbReference>
<sequence>MKRGIYITANDRVIEQALALMNSICLYDPDSPVILIPYDNNYQKIADLLSEKYGVILYPDLQLVEELAQKIYDIFGEKFFARPNQFRKQVYWFGELDQFLYIDTDIVVFEKIIDNLNFLDTYDFLCCDYQHKKGITDVFNPIVLEQGIFTENDLSGMFNGGFWASKKNLFSEQELYSAFQECAAHPEYFDFSQKTSDQPIINYTILKRVPNRFNIVRAPGCQAGNWGGSSHFQPQGNILIDPKLNQPLKYLHWAGIRIEPGCPYWDIWRYYRYLDDPNPPADPPASKPKNPFQRLLDKIKLGSSGIVMQIINLK</sequence>
<dbReference type="PATRIC" id="fig|482300.6.peg.1466"/>
<organism evidence="1 2">
    <name type="scientific">Microcystis aeruginosa SPC777</name>
    <dbReference type="NCBI Taxonomy" id="482300"/>
    <lineage>
        <taxon>Bacteria</taxon>
        <taxon>Bacillati</taxon>
        <taxon>Cyanobacteriota</taxon>
        <taxon>Cyanophyceae</taxon>
        <taxon>Oscillatoriophycideae</taxon>
        <taxon>Chroococcales</taxon>
        <taxon>Microcystaceae</taxon>
        <taxon>Microcystis</taxon>
    </lineage>
</organism>
<dbReference type="NCBIfam" id="NF045582">
    <property type="entry name" value="Npun_R2823_gen"/>
    <property type="match status" value="1"/>
</dbReference>
<name>S3JFD1_MICAE</name>
<dbReference type="SUPFAM" id="SSF53448">
    <property type="entry name" value="Nucleotide-diphospho-sugar transferases"/>
    <property type="match status" value="1"/>
</dbReference>
<proteinExistence type="predicted"/>
<dbReference type="RefSeq" id="WP_016515046.1">
    <property type="nucleotide sequence ID" value="NZ_ASZQ01000156.1"/>
</dbReference>
<dbReference type="InterPro" id="IPR029044">
    <property type="entry name" value="Nucleotide-diphossugar_trans"/>
</dbReference>
<dbReference type="InterPro" id="IPR054619">
    <property type="entry name" value="Npun_R2821-like"/>
</dbReference>
<dbReference type="OrthoDB" id="480149at2"/>
<reference evidence="1 2" key="1">
    <citation type="journal article" date="2013" name="Genome Announc.">
        <title>Draft Genome Sequence of the Brazilian Toxic Bloom-Forming Cyanobacterium Microcystis aeruginosa Strain SPC777.</title>
        <authorList>
            <person name="Fiore M.F."/>
            <person name="Alvarenga D.O."/>
            <person name="Varani A.M."/>
            <person name="Hoff-Risseti C."/>
            <person name="Crespim E."/>
            <person name="Ramos R.T."/>
            <person name="Silva A."/>
            <person name="Schaker P.D."/>
            <person name="Heck K."/>
            <person name="Rigonato J."/>
            <person name="Schneider M.P."/>
        </authorList>
    </citation>
    <scope>NUCLEOTIDE SEQUENCE [LARGE SCALE GENOMIC DNA]</scope>
    <source>
        <strain evidence="2">SPC 777</strain>
    </source>
</reference>
<comment type="caution">
    <text evidence="1">The sequence shown here is derived from an EMBL/GenBank/DDBJ whole genome shotgun (WGS) entry which is preliminary data.</text>
</comment>
<gene>
    <name evidence="1" type="ORF">MAESPC_01306</name>
</gene>
<evidence type="ECO:0000313" key="2">
    <source>
        <dbReference type="Proteomes" id="UP000014617"/>
    </source>
</evidence>
<accession>S3JFD1</accession>